<reference evidence="4" key="1">
    <citation type="submission" date="2021-01" db="EMBL/GenBank/DDBJ databases">
        <title>Whole genome shotgun sequence of Spirilliplanes yamanashiensis NBRC 15828.</title>
        <authorList>
            <person name="Komaki H."/>
            <person name="Tamura T."/>
        </authorList>
    </citation>
    <scope>NUCLEOTIDE SEQUENCE</scope>
    <source>
        <strain evidence="4">NBRC 15828</strain>
    </source>
</reference>
<dbReference type="RefSeq" id="WP_370872063.1">
    <property type="nucleotide sequence ID" value="NZ_BAAAGJ010000011.1"/>
</dbReference>
<dbReference type="CDD" id="cd15457">
    <property type="entry name" value="NADAR"/>
    <property type="match status" value="1"/>
</dbReference>
<comment type="catalytic activity">
    <reaction evidence="2">
        <text>2,5-diamino-6-hydroxy-4-(5-phosphoribosylamino)-pyrimidine + H2O = 2,5,6-triamino-4-hydroxypyrimidine + D-ribose 5-phosphate</text>
        <dbReference type="Rhea" id="RHEA:23436"/>
        <dbReference type="ChEBI" id="CHEBI:15377"/>
        <dbReference type="ChEBI" id="CHEBI:58614"/>
        <dbReference type="ChEBI" id="CHEBI:78346"/>
        <dbReference type="ChEBI" id="CHEBI:137796"/>
    </reaction>
</comment>
<name>A0A8J3YAR2_9ACTN</name>
<comment type="caution">
    <text evidence="4">The sequence shown here is derived from an EMBL/GenBank/DDBJ whole genome shotgun (WGS) entry which is preliminary data.</text>
</comment>
<dbReference type="InterPro" id="IPR037238">
    <property type="entry name" value="YbiA-like_sf"/>
</dbReference>
<organism evidence="4 5">
    <name type="scientific">Spirilliplanes yamanashiensis</name>
    <dbReference type="NCBI Taxonomy" id="42233"/>
    <lineage>
        <taxon>Bacteria</taxon>
        <taxon>Bacillati</taxon>
        <taxon>Actinomycetota</taxon>
        <taxon>Actinomycetes</taxon>
        <taxon>Micromonosporales</taxon>
        <taxon>Micromonosporaceae</taxon>
        <taxon>Spirilliplanes</taxon>
    </lineage>
</organism>
<evidence type="ECO:0000256" key="2">
    <source>
        <dbReference type="ARBA" id="ARBA00000751"/>
    </source>
</evidence>
<evidence type="ECO:0000256" key="1">
    <source>
        <dbReference type="ARBA" id="ARBA00000022"/>
    </source>
</evidence>
<dbReference type="EMBL" id="BOOY01000032">
    <property type="protein sequence ID" value="GIJ05196.1"/>
    <property type="molecule type" value="Genomic_DNA"/>
</dbReference>
<evidence type="ECO:0000313" key="4">
    <source>
        <dbReference type="EMBL" id="GIJ05196.1"/>
    </source>
</evidence>
<protein>
    <recommendedName>
        <fullName evidence="3">NADAR domain-containing protein</fullName>
    </recommendedName>
</protein>
<dbReference type="AlphaFoldDB" id="A0A8J3YAR2"/>
<comment type="catalytic activity">
    <reaction evidence="1">
        <text>5-amino-6-(5-phospho-D-ribosylamino)uracil + H2O = 5,6-diaminouracil + D-ribose 5-phosphate</text>
        <dbReference type="Rhea" id="RHEA:55020"/>
        <dbReference type="ChEBI" id="CHEBI:15377"/>
        <dbReference type="ChEBI" id="CHEBI:46252"/>
        <dbReference type="ChEBI" id="CHEBI:58453"/>
        <dbReference type="ChEBI" id="CHEBI:78346"/>
    </reaction>
</comment>
<dbReference type="InterPro" id="IPR012816">
    <property type="entry name" value="NADAR"/>
</dbReference>
<gene>
    <name evidence="4" type="ORF">Sya03_45480</name>
</gene>
<dbReference type="Proteomes" id="UP000652013">
    <property type="component" value="Unassembled WGS sequence"/>
</dbReference>
<proteinExistence type="predicted"/>
<dbReference type="SUPFAM" id="SSF143990">
    <property type="entry name" value="YbiA-like"/>
    <property type="match status" value="1"/>
</dbReference>
<keyword evidence="5" id="KW-1185">Reference proteome</keyword>
<evidence type="ECO:0000259" key="3">
    <source>
        <dbReference type="Pfam" id="PF08719"/>
    </source>
</evidence>
<evidence type="ECO:0000313" key="5">
    <source>
        <dbReference type="Proteomes" id="UP000652013"/>
    </source>
</evidence>
<dbReference type="Gene3D" id="1.10.357.40">
    <property type="entry name" value="YbiA-like"/>
    <property type="match status" value="1"/>
</dbReference>
<accession>A0A8J3YAR2</accession>
<dbReference type="NCBIfam" id="TIGR02464">
    <property type="entry name" value="ribofla_fusion"/>
    <property type="match status" value="1"/>
</dbReference>
<feature type="domain" description="NADAR" evidence="3">
    <location>
        <begin position="41"/>
        <end position="186"/>
    </location>
</feature>
<sequence>MTNDALAARTAEELCAAVTRGARMKYLAFWGHRPRYPGEVGPSCLSQWYEAPFEAGGVRYPTAEHYMMAGKARLFGDHAVAEQVLAAPSPGAAKDLGRRVARFDEDTWVRHRFALVVAGSEAKFGAHPELLGYLLGTSGRVLVEASPLDRVWGIGLAADDRRTADPRQWRGLNLLGFALMEARTRLSSARAPGPASA</sequence>
<dbReference type="Pfam" id="PF08719">
    <property type="entry name" value="NADAR"/>
    <property type="match status" value="1"/>
</dbReference>